<reference evidence="1" key="1">
    <citation type="submission" date="2021-01" db="EMBL/GenBank/DDBJ databases">
        <authorList>
            <person name="Corre E."/>
            <person name="Pelletier E."/>
            <person name="Niang G."/>
            <person name="Scheremetjew M."/>
            <person name="Finn R."/>
            <person name="Kale V."/>
            <person name="Holt S."/>
            <person name="Cochrane G."/>
            <person name="Meng A."/>
            <person name="Brown T."/>
            <person name="Cohen L."/>
        </authorList>
    </citation>
    <scope>NUCLEOTIDE SEQUENCE</scope>
    <source>
        <strain evidence="1">CCMP1723</strain>
    </source>
</reference>
<proteinExistence type="predicted"/>
<dbReference type="PANTHER" id="PTHR47587:SF2">
    <property type="entry name" value="OS05G0103500 PROTEIN"/>
    <property type="match status" value="1"/>
</dbReference>
<evidence type="ECO:0000313" key="1">
    <source>
        <dbReference type="EMBL" id="CAD8519585.1"/>
    </source>
</evidence>
<gene>
    <name evidence="1" type="ORF">MCOM1403_LOCUS7011</name>
</gene>
<sequence>MGVAGSTQRLRPLVNPDGSIGIKINKRLIQKLDGIEDGVHDAPSVSGSFPHALVPPAPRAPNNAALIADASIAHPGLENALVRSTQVGQLLLKNERDELDRVRDFASELHANSYAMKGRDVPCATEREACRLCYETNKSDTLRCGNEVAAYDMCAREAQRSFLEGARGA</sequence>
<accession>A0A7S0NKE8</accession>
<organism evidence="1">
    <name type="scientific">Micromonas pusilla</name>
    <name type="common">Picoplanktonic green alga</name>
    <name type="synonym">Chromulina pusilla</name>
    <dbReference type="NCBI Taxonomy" id="38833"/>
    <lineage>
        <taxon>Eukaryota</taxon>
        <taxon>Viridiplantae</taxon>
        <taxon>Chlorophyta</taxon>
        <taxon>Mamiellophyceae</taxon>
        <taxon>Mamiellales</taxon>
        <taxon>Mamiellaceae</taxon>
        <taxon>Micromonas</taxon>
    </lineage>
</organism>
<protein>
    <submittedName>
        <fullName evidence="1">Uncharacterized protein</fullName>
    </submittedName>
</protein>
<dbReference type="PANTHER" id="PTHR47587">
    <property type="entry name" value="OS05G0103500 PROTEIN"/>
    <property type="match status" value="1"/>
</dbReference>
<dbReference type="AlphaFoldDB" id="A0A7S0NKE8"/>
<name>A0A7S0NKE8_MICPS</name>
<dbReference type="EMBL" id="HBEQ01008712">
    <property type="protein sequence ID" value="CAD8519585.1"/>
    <property type="molecule type" value="Transcribed_RNA"/>
</dbReference>